<proteinExistence type="predicted"/>
<evidence type="ECO:0000313" key="3">
    <source>
        <dbReference type="Proteomes" id="UP000033648"/>
    </source>
</evidence>
<evidence type="ECO:0000313" key="2">
    <source>
        <dbReference type="EMBL" id="KJY49709.1"/>
    </source>
</evidence>
<dbReference type="Gene3D" id="3.40.109.10">
    <property type="entry name" value="NADH Oxidase"/>
    <property type="match status" value="1"/>
</dbReference>
<accession>A0A0F4KUM6</accession>
<protein>
    <submittedName>
        <fullName evidence="2">Nitroreductase family protein</fullName>
    </submittedName>
</protein>
<evidence type="ECO:0000259" key="1">
    <source>
        <dbReference type="Pfam" id="PF14512"/>
    </source>
</evidence>
<dbReference type="OrthoDB" id="9814075at2"/>
<dbReference type="CDD" id="cd02062">
    <property type="entry name" value="Nitro_FMN_reductase"/>
    <property type="match status" value="1"/>
</dbReference>
<dbReference type="InterPro" id="IPR029478">
    <property type="entry name" value="TM1586_NiRdase"/>
</dbReference>
<dbReference type="PATRIC" id="fig|1684.4.peg.1103"/>
<organism evidence="2 3">
    <name type="scientific">Bifidobacterium asteroides</name>
    <dbReference type="NCBI Taxonomy" id="1684"/>
    <lineage>
        <taxon>Bacteria</taxon>
        <taxon>Bacillati</taxon>
        <taxon>Actinomycetota</taxon>
        <taxon>Actinomycetes</taxon>
        <taxon>Bifidobacteriales</taxon>
        <taxon>Bifidobacteriaceae</taxon>
        <taxon>Bifidobacterium</taxon>
    </lineage>
</organism>
<dbReference type="SUPFAM" id="SSF55469">
    <property type="entry name" value="FMN-dependent nitroreductase-like"/>
    <property type="match status" value="1"/>
</dbReference>
<reference evidence="2 3" key="1">
    <citation type="submission" date="2014-12" db="EMBL/GenBank/DDBJ databases">
        <title>Comparative genomics of the lactic acid bacteria isolated from the honey bee gut.</title>
        <authorList>
            <person name="Ellegaard K.M."/>
            <person name="Tamarit D."/>
            <person name="Javelind E."/>
            <person name="Olofsson T."/>
            <person name="Andersson S.G."/>
            <person name="Vasquez A."/>
        </authorList>
    </citation>
    <scope>NUCLEOTIDE SEQUENCE [LARGE SCALE GENOMIC DNA]</scope>
    <source>
        <strain evidence="2 3">Bin2</strain>
    </source>
</reference>
<feature type="domain" description="Putative nitroreductase TM1586" evidence="1">
    <location>
        <begin position="7"/>
        <end position="243"/>
    </location>
</feature>
<comment type="caution">
    <text evidence="2">The sequence shown here is derived from an EMBL/GenBank/DDBJ whole genome shotgun (WGS) entry which is preliminary data.</text>
</comment>
<dbReference type="EMBL" id="JWME01000011">
    <property type="protein sequence ID" value="KJY49709.1"/>
    <property type="molecule type" value="Genomic_DNA"/>
</dbReference>
<dbReference type="Proteomes" id="UP000033648">
    <property type="component" value="Unassembled WGS sequence"/>
</dbReference>
<dbReference type="AlphaFoldDB" id="A0A0F4KUM6"/>
<dbReference type="GO" id="GO:0016491">
    <property type="term" value="F:oxidoreductase activity"/>
    <property type="evidence" value="ECO:0007669"/>
    <property type="project" value="InterPro"/>
</dbReference>
<name>A0A0F4KUM6_9BIFI</name>
<dbReference type="Pfam" id="PF14512">
    <property type="entry name" value="TM1586_NiRdase"/>
    <property type="match status" value="1"/>
</dbReference>
<dbReference type="InterPro" id="IPR000415">
    <property type="entry name" value="Nitroreductase-like"/>
</dbReference>
<sequence>MTEHTQLIDAVNVRITTREYDPKPIDPDLARQLGSTLNALNTLSGLDMQLVLGKPDAFAADNASGHLANAANYLALVGPKDDQESLEKAGFYGERMVLAATLYGLGTGWVSGSWDRQAAERHCRITPSQSLYLVVTIGYPADQIGYGNQDFAMLCQRQAEHRTSKSYEELTSAMSVQDRQDAPEWFKAGVAAAAKAPSAMNGQPVVFAWDKDSGDAITTLDPSVAYGSAVDLGIAKMNFQIGAGGGTWTWGDGGRFIRS</sequence>
<gene>
    <name evidence="2" type="ORF">JF69_10160</name>
</gene>